<name>A0A2Z2MB95_THEPR</name>
<proteinExistence type="predicted"/>
<reference evidence="1 2" key="1">
    <citation type="submission" date="2016-03" db="EMBL/GenBank/DDBJ databases">
        <title>Complete genome sequence of Thermococcus profundus strain DT5432.</title>
        <authorList>
            <person name="Oger P.M."/>
        </authorList>
    </citation>
    <scope>NUCLEOTIDE SEQUENCE [LARGE SCALE GENOMIC DNA]</scope>
    <source>
        <strain evidence="1 2">DT 5432</strain>
    </source>
</reference>
<dbReference type="GeneID" id="33319859"/>
<dbReference type="KEGG" id="tprf:A3L09_05550"/>
<keyword evidence="2" id="KW-1185">Reference proteome</keyword>
<sequence>MKKLSLGILFVLLFSFFAYNAYTYHELSTAEGAYKLAGIPKEEGLIAVYHENNLWQFATYNEKTNMLKLYTVSQSTPFWLKSRRVESSKTLVNYSSVILDLEVLKDYTPHERALLFKTIGWKYDDEIDGSYWWNLSEVIKPNETFYQIYALGTSKEMWIRSKEVLRRDSRFAGDTVGYGSIGVNGVLVFPSYKDTKLLWVKEKPGNQNSSEVLAYYPGVILRGLAKGGIAFTYRDVDQKMAKEIIKKLETKNPKYVQLIFYETLKRVPGYYAFGRSLNGGYCQVEAKSTNPTNITDLGCISNIELR</sequence>
<dbReference type="EMBL" id="CP014862">
    <property type="protein sequence ID" value="ASJ02753.1"/>
    <property type="molecule type" value="Genomic_DNA"/>
</dbReference>
<dbReference type="Proteomes" id="UP000250179">
    <property type="component" value="Chromosome"/>
</dbReference>
<dbReference type="OrthoDB" id="100025at2157"/>
<accession>A0A2Z2MB95</accession>
<gene>
    <name evidence="1" type="ORF">A3L09_05550</name>
</gene>
<protein>
    <submittedName>
        <fullName evidence="1">Uncharacterized protein</fullName>
    </submittedName>
</protein>
<evidence type="ECO:0000313" key="2">
    <source>
        <dbReference type="Proteomes" id="UP000250179"/>
    </source>
</evidence>
<dbReference type="AlphaFoldDB" id="A0A2Z2MB95"/>
<evidence type="ECO:0000313" key="1">
    <source>
        <dbReference type="EMBL" id="ASJ02753.1"/>
    </source>
</evidence>
<organism evidence="1 2">
    <name type="scientific">Thermococcus profundus</name>
    <dbReference type="NCBI Taxonomy" id="49899"/>
    <lineage>
        <taxon>Archaea</taxon>
        <taxon>Methanobacteriati</taxon>
        <taxon>Methanobacteriota</taxon>
        <taxon>Thermococci</taxon>
        <taxon>Thermococcales</taxon>
        <taxon>Thermococcaceae</taxon>
        <taxon>Thermococcus</taxon>
    </lineage>
</organism>
<dbReference type="RefSeq" id="WP_088858011.1">
    <property type="nucleotide sequence ID" value="NZ_CP014862.1"/>
</dbReference>